<dbReference type="SUPFAM" id="SSF53850">
    <property type="entry name" value="Periplasmic binding protein-like II"/>
    <property type="match status" value="1"/>
</dbReference>
<keyword evidence="1" id="KW-0732">Signal</keyword>
<evidence type="ECO:0000313" key="4">
    <source>
        <dbReference type="Proteomes" id="UP000019491"/>
    </source>
</evidence>
<dbReference type="GO" id="GO:0015833">
    <property type="term" value="P:peptide transport"/>
    <property type="evidence" value="ECO:0007669"/>
    <property type="project" value="TreeGrafter"/>
</dbReference>
<dbReference type="PANTHER" id="PTHR30290:SF65">
    <property type="entry name" value="MONOACYL PHOSPHATIDYLINOSITOL TETRAMANNOSIDE-BINDING PROTEIN LPQW-RELATED"/>
    <property type="match status" value="1"/>
</dbReference>
<evidence type="ECO:0000256" key="1">
    <source>
        <dbReference type="SAM" id="SignalP"/>
    </source>
</evidence>
<feature type="chain" id="PRO_5038761882" evidence="1">
    <location>
        <begin position="26"/>
        <end position="561"/>
    </location>
</feature>
<dbReference type="EMBL" id="BAWF01000036">
    <property type="protein sequence ID" value="GAF47028.1"/>
    <property type="molecule type" value="Genomic_DNA"/>
</dbReference>
<organism evidence="3 4">
    <name type="scientific">Rhodococcus wratislaviensis NBRC 100605</name>
    <dbReference type="NCBI Taxonomy" id="1219028"/>
    <lineage>
        <taxon>Bacteria</taxon>
        <taxon>Bacillati</taxon>
        <taxon>Actinomycetota</taxon>
        <taxon>Actinomycetes</taxon>
        <taxon>Mycobacteriales</taxon>
        <taxon>Nocardiaceae</taxon>
        <taxon>Rhodococcus</taxon>
    </lineage>
</organism>
<dbReference type="Gene3D" id="3.10.105.10">
    <property type="entry name" value="Dipeptide-binding Protein, Domain 3"/>
    <property type="match status" value="1"/>
</dbReference>
<accession>X0PV25</accession>
<dbReference type="AlphaFoldDB" id="X0PV25"/>
<comment type="caution">
    <text evidence="3">The sequence shown here is derived from an EMBL/GenBank/DDBJ whole genome shotgun (WGS) entry which is preliminary data.</text>
</comment>
<gene>
    <name evidence="3" type="ORF">RW1_036_00540</name>
</gene>
<dbReference type="InterPro" id="IPR000914">
    <property type="entry name" value="SBP_5_dom"/>
</dbReference>
<dbReference type="CDD" id="cd08501">
    <property type="entry name" value="PBP2_Lpqw"/>
    <property type="match status" value="1"/>
</dbReference>
<dbReference type="PIRSF" id="PIRSF002741">
    <property type="entry name" value="MppA"/>
    <property type="match status" value="1"/>
</dbReference>
<dbReference type="PANTHER" id="PTHR30290">
    <property type="entry name" value="PERIPLASMIC BINDING COMPONENT OF ABC TRANSPORTER"/>
    <property type="match status" value="1"/>
</dbReference>
<dbReference type="GO" id="GO:0042597">
    <property type="term" value="C:periplasmic space"/>
    <property type="evidence" value="ECO:0007669"/>
    <property type="project" value="UniProtKB-ARBA"/>
</dbReference>
<reference evidence="3 4" key="1">
    <citation type="submission" date="2014-02" db="EMBL/GenBank/DDBJ databases">
        <title>Whole genome shotgun sequence of Rhodococcus wratislaviensis NBRC 100605.</title>
        <authorList>
            <person name="Hosoyama A."/>
            <person name="Tsuchikane K."/>
            <person name="Yoshida I."/>
            <person name="Ohji S."/>
            <person name="Ichikawa N."/>
            <person name="Yamazoe A."/>
            <person name="Fujita N."/>
        </authorList>
    </citation>
    <scope>NUCLEOTIDE SEQUENCE [LARGE SCALE GENOMIC DNA]</scope>
    <source>
        <strain evidence="3 4">NBRC 100605</strain>
    </source>
</reference>
<dbReference type="Proteomes" id="UP000019491">
    <property type="component" value="Unassembled WGS sequence"/>
</dbReference>
<protein>
    <submittedName>
        <fullName evidence="3">Putative ABC transporter substrate-binding protein</fullName>
    </submittedName>
</protein>
<proteinExistence type="predicted"/>
<feature type="signal peptide" evidence="1">
    <location>
        <begin position="1"/>
        <end position="25"/>
    </location>
</feature>
<dbReference type="InterPro" id="IPR030678">
    <property type="entry name" value="Peptide/Ni-bd"/>
</dbReference>
<name>X0PV25_RHOWR</name>
<dbReference type="InterPro" id="IPR039424">
    <property type="entry name" value="SBP_5"/>
</dbReference>
<dbReference type="Gene3D" id="3.90.76.10">
    <property type="entry name" value="Dipeptide-binding Protein, Domain 1"/>
    <property type="match status" value="1"/>
</dbReference>
<dbReference type="PROSITE" id="PS51257">
    <property type="entry name" value="PROKAR_LIPOPROTEIN"/>
    <property type="match status" value="1"/>
</dbReference>
<dbReference type="Gene3D" id="3.40.190.10">
    <property type="entry name" value="Periplasmic binding protein-like II"/>
    <property type="match status" value="1"/>
</dbReference>
<sequence>MRIRSARTRLAVSVLALGLVLGGCGGSDTGDVEAGSGSIGTTNDINPHDPSELRDGGNLRLALSGFPPNFNTLSNDGNDTEIGAILKPMMPRAFSTDASGALSVNHDYFTDVALTGTDPQQVTYTIDPKAVWSDGTPITWADIQSQAAALSGENKDFLIANTSGFERVDRVERGVDDRQAVITFAEPYAEWKGQFAGNSMLYPKSVTATPEAFNESLRDGVTLTSGPFRIVSIDRAQNRITLGRNPVWWGNTPKLDTITYSVLDDAARIPALQNNEIDASGLGTIDEVKTAQGSAGIAIRRAPGNQFSHITFNGAEGSILADPELRVALSKGIDRQGIATAIQNGLVDDPQPLNNHVYLNGQEGYQDNSAAVSYDPEEAARRLDELGWKLNGEFREKDGRRLEIRDVMYQSTTWVQIAQILQQNLAQIGAKLNIDTRGGTGFFTDVIQPGDFDIAQFSWVGDPFPLSGLPQIYAYNPDDLQGNYGRIGSPELNALIERTISELDPQKAIELANEVDTAVFEEGFSLPLVQAPGNVAVRDNLANFGAAGLASYDYTTIGFLN</sequence>
<dbReference type="OrthoDB" id="7888869at2"/>
<keyword evidence="4" id="KW-1185">Reference proteome</keyword>
<evidence type="ECO:0000259" key="2">
    <source>
        <dbReference type="Pfam" id="PF00496"/>
    </source>
</evidence>
<dbReference type="GO" id="GO:0043190">
    <property type="term" value="C:ATP-binding cassette (ABC) transporter complex"/>
    <property type="evidence" value="ECO:0007669"/>
    <property type="project" value="InterPro"/>
</dbReference>
<dbReference type="Pfam" id="PF00496">
    <property type="entry name" value="SBP_bac_5"/>
    <property type="match status" value="1"/>
</dbReference>
<dbReference type="RefSeq" id="WP_037235482.1">
    <property type="nucleotide sequence ID" value="NZ_BAWF01000036.1"/>
</dbReference>
<evidence type="ECO:0000313" key="3">
    <source>
        <dbReference type="EMBL" id="GAF47028.1"/>
    </source>
</evidence>
<feature type="domain" description="Solute-binding protein family 5" evidence="2">
    <location>
        <begin position="117"/>
        <end position="472"/>
    </location>
</feature>
<dbReference type="GO" id="GO:1904680">
    <property type="term" value="F:peptide transmembrane transporter activity"/>
    <property type="evidence" value="ECO:0007669"/>
    <property type="project" value="TreeGrafter"/>
</dbReference>